<evidence type="ECO:0000259" key="5">
    <source>
        <dbReference type="Pfam" id="PF00535"/>
    </source>
</evidence>
<accession>M9NH66</accession>
<keyword evidence="4" id="KW-0472">Membrane</keyword>
<sequence>MEVNSIEHMAATKVAAIMSVYKNDKVLPLYLALKSLECQRHKIDYIFIRLDGPVSNEIKRLIACFVSNSSNFFIFESETNIGLAKSMNVIIDMIINHHKDIGFIARMDADDICRLERINKQMLFLERYPDVMVLGSACKEFGLYNKTIVKHENDEEIKENIIRVTPFIHPTVIFRRCVFEYGFRYPENTHLSEDLSFWLLLAAKNIKFHNLQDVLLDYRLTNATLARRIGISKAWAEFQERTRYVFSQKKNIMTNLIFILGHFFIRLMPIHLVRILYRILR</sequence>
<dbReference type="InterPro" id="IPR050834">
    <property type="entry name" value="Glycosyltransf_2"/>
</dbReference>
<keyword evidence="4" id="KW-1133">Transmembrane helix</keyword>
<dbReference type="SUPFAM" id="SSF53448">
    <property type="entry name" value="Nucleotide-diphospho-sugar transferases"/>
    <property type="match status" value="1"/>
</dbReference>
<evidence type="ECO:0000256" key="4">
    <source>
        <dbReference type="SAM" id="Phobius"/>
    </source>
</evidence>
<feature type="domain" description="Glycosyltransferase 2-like" evidence="5">
    <location>
        <begin position="28"/>
        <end position="146"/>
    </location>
</feature>
<name>M9NH66_9ENTR</name>
<dbReference type="Pfam" id="PF00535">
    <property type="entry name" value="Glycos_transf_2"/>
    <property type="match status" value="1"/>
</dbReference>
<organism evidence="6">
    <name type="scientific">Cronobacter dublinensis subsp. lausannensis LMG 23824</name>
    <dbReference type="NCBI Taxonomy" id="1159560"/>
    <lineage>
        <taxon>Bacteria</taxon>
        <taxon>Pseudomonadati</taxon>
        <taxon>Pseudomonadota</taxon>
        <taxon>Gammaproteobacteria</taxon>
        <taxon>Enterobacterales</taxon>
        <taxon>Enterobacteriaceae</taxon>
        <taxon>Cronobacter</taxon>
    </lineage>
</organism>
<dbReference type="PANTHER" id="PTHR43685">
    <property type="entry name" value="GLYCOSYLTRANSFERASE"/>
    <property type="match status" value="1"/>
</dbReference>
<evidence type="ECO:0000256" key="2">
    <source>
        <dbReference type="ARBA" id="ARBA00022676"/>
    </source>
</evidence>
<dbReference type="InterPro" id="IPR029044">
    <property type="entry name" value="Nucleotide-diphossugar_trans"/>
</dbReference>
<keyword evidence="3" id="KW-0808">Transferase</keyword>
<evidence type="ECO:0000313" key="6">
    <source>
        <dbReference type="EMBL" id="AFI81965.1"/>
    </source>
</evidence>
<keyword evidence="4" id="KW-0812">Transmembrane</keyword>
<dbReference type="Gene3D" id="3.90.550.10">
    <property type="entry name" value="Spore Coat Polysaccharide Biosynthesis Protein SpsA, Chain A"/>
    <property type="match status" value="1"/>
</dbReference>
<dbReference type="RefSeq" id="WP_050556202.1">
    <property type="nucleotide sequence ID" value="NZ_CP188004.1"/>
</dbReference>
<keyword evidence="2" id="KW-0328">Glycosyltransferase</keyword>
<dbReference type="PANTHER" id="PTHR43685:SF5">
    <property type="entry name" value="GLYCOSYLTRANSFERASE EPSE-RELATED"/>
    <property type="match status" value="1"/>
</dbReference>
<comment type="similarity">
    <text evidence="1">Belongs to the glycosyltransferase 2 family.</text>
</comment>
<dbReference type="EMBL" id="JQ390551">
    <property type="protein sequence ID" value="AFI81965.1"/>
    <property type="molecule type" value="Genomic_DNA"/>
</dbReference>
<gene>
    <name evidence="6" type="primary">weoM</name>
</gene>
<dbReference type="GO" id="GO:0016757">
    <property type="term" value="F:glycosyltransferase activity"/>
    <property type="evidence" value="ECO:0007669"/>
    <property type="project" value="UniProtKB-KW"/>
</dbReference>
<protein>
    <submittedName>
        <fullName evidence="6">WeoM</fullName>
    </submittedName>
</protein>
<evidence type="ECO:0000256" key="1">
    <source>
        <dbReference type="ARBA" id="ARBA00006739"/>
    </source>
</evidence>
<proteinExistence type="inferred from homology"/>
<feature type="transmembrane region" description="Helical" evidence="4">
    <location>
        <begin position="256"/>
        <end position="277"/>
    </location>
</feature>
<dbReference type="AlphaFoldDB" id="M9NH66"/>
<evidence type="ECO:0000256" key="3">
    <source>
        <dbReference type="ARBA" id="ARBA00022679"/>
    </source>
</evidence>
<reference evidence="6" key="1">
    <citation type="journal article" date="2013" name="Foodborne Pathog. Dis.">
        <title>Identification and Characterization of Five New Molecular Serogroups of Cronobacter spp.</title>
        <authorList>
            <person name="Jarvis K.G."/>
            <person name="Yan Q.Q."/>
            <person name="Grim C.J."/>
            <person name="Power K.A."/>
            <person name="Franco A.A."/>
            <person name="Hu L."/>
            <person name="Gopinath G."/>
            <person name="Sathyamoorthy V."/>
            <person name="Kotewicz M.L."/>
            <person name="Kothary M.H."/>
            <person name="Lee C."/>
            <person name="Sadowski J."/>
            <person name="Fanning S."/>
            <person name="Tall B.D."/>
        </authorList>
    </citation>
    <scope>NUCLEOTIDE SEQUENCE</scope>
    <source>
        <strain evidence="6">LMG 23824</strain>
    </source>
</reference>
<dbReference type="InterPro" id="IPR001173">
    <property type="entry name" value="Glyco_trans_2-like"/>
</dbReference>